<keyword evidence="3" id="KW-1185">Reference proteome</keyword>
<evidence type="ECO:0000313" key="3">
    <source>
        <dbReference type="Proteomes" id="UP000625316"/>
    </source>
</evidence>
<dbReference type="InterPro" id="IPR014710">
    <property type="entry name" value="RmlC-like_jellyroll"/>
</dbReference>
<reference evidence="2" key="1">
    <citation type="submission" date="2020-10" db="EMBL/GenBank/DDBJ databases">
        <authorList>
            <person name="Castelo-Branco R."/>
            <person name="Eusebio N."/>
            <person name="Adriana R."/>
            <person name="Vieira A."/>
            <person name="Brugerolle De Fraissinette N."/>
            <person name="Rezende De Castro R."/>
            <person name="Schneider M.P."/>
            <person name="Vasconcelos V."/>
            <person name="Leao P.N."/>
        </authorList>
    </citation>
    <scope>NUCLEOTIDE SEQUENCE</scope>
    <source>
        <strain evidence="2">LEGE 11480</strain>
    </source>
</reference>
<dbReference type="RefSeq" id="WP_264326388.1">
    <property type="nucleotide sequence ID" value="NZ_JADEXQ010000068.1"/>
</dbReference>
<organism evidence="2 3">
    <name type="scientific">Romeriopsis navalis LEGE 11480</name>
    <dbReference type="NCBI Taxonomy" id="2777977"/>
    <lineage>
        <taxon>Bacteria</taxon>
        <taxon>Bacillati</taxon>
        <taxon>Cyanobacteriota</taxon>
        <taxon>Cyanophyceae</taxon>
        <taxon>Leptolyngbyales</taxon>
        <taxon>Leptolyngbyaceae</taxon>
        <taxon>Romeriopsis</taxon>
        <taxon>Romeriopsis navalis</taxon>
    </lineage>
</organism>
<dbReference type="Proteomes" id="UP000625316">
    <property type="component" value="Unassembled WGS sequence"/>
</dbReference>
<evidence type="ECO:0000313" key="2">
    <source>
        <dbReference type="EMBL" id="MBE9031560.1"/>
    </source>
</evidence>
<dbReference type="Pfam" id="PF12973">
    <property type="entry name" value="Cupin_7"/>
    <property type="match status" value="1"/>
</dbReference>
<sequence>MTTSPPDPTHLRDLLPAQAFQTLKGETLEQLNQELSRSPTLRAELAQLEQAVAALAYSAPLVPVPPELRNALLEQFLPPGDVSLALSDFWQQLMQESHPLPWQPYPGVPGIELILINADYTQRRVQCLIRAEGAIDFPRHRHAGQEEMIILDGDVVIETQVYGRGDRVLAAPNSEHALSTINGCLVFMDTSLDNEIL</sequence>
<dbReference type="Gene3D" id="2.60.120.10">
    <property type="entry name" value="Jelly Rolls"/>
    <property type="match status" value="1"/>
</dbReference>
<accession>A0A928VNH0</accession>
<evidence type="ECO:0000259" key="1">
    <source>
        <dbReference type="Pfam" id="PF12973"/>
    </source>
</evidence>
<feature type="domain" description="ChrR-like cupin" evidence="1">
    <location>
        <begin position="92"/>
        <end position="190"/>
    </location>
</feature>
<dbReference type="AlphaFoldDB" id="A0A928VNH0"/>
<comment type="caution">
    <text evidence="2">The sequence shown here is derived from an EMBL/GenBank/DDBJ whole genome shotgun (WGS) entry which is preliminary data.</text>
</comment>
<proteinExistence type="predicted"/>
<dbReference type="InterPro" id="IPR011051">
    <property type="entry name" value="RmlC_Cupin_sf"/>
</dbReference>
<dbReference type="InterPro" id="IPR025979">
    <property type="entry name" value="ChrR-like_cupin_dom"/>
</dbReference>
<gene>
    <name evidence="2" type="ORF">IQ266_17645</name>
</gene>
<dbReference type="EMBL" id="JADEXQ010000068">
    <property type="protein sequence ID" value="MBE9031560.1"/>
    <property type="molecule type" value="Genomic_DNA"/>
</dbReference>
<name>A0A928VNH0_9CYAN</name>
<protein>
    <submittedName>
        <fullName evidence="2">Cupin domain-containing protein</fullName>
    </submittedName>
</protein>
<dbReference type="SUPFAM" id="SSF51182">
    <property type="entry name" value="RmlC-like cupins"/>
    <property type="match status" value="1"/>
</dbReference>